<dbReference type="OrthoDB" id="9784375at2"/>
<dbReference type="Pfam" id="PF00881">
    <property type="entry name" value="Nitroreductase"/>
    <property type="match status" value="1"/>
</dbReference>
<evidence type="ECO:0000256" key="2">
    <source>
        <dbReference type="ARBA" id="ARBA00007118"/>
    </source>
</evidence>
<comment type="cofactor">
    <cofactor evidence="1">
        <name>FMN</name>
        <dbReference type="ChEBI" id="CHEBI:58210"/>
    </cofactor>
</comment>
<keyword evidence="10" id="KW-1185">Reference proteome</keyword>
<feature type="domain" description="Nitroreductase" evidence="6">
    <location>
        <begin position="10"/>
        <end position="201"/>
    </location>
</feature>
<evidence type="ECO:0000313" key="9">
    <source>
        <dbReference type="Proteomes" id="UP000315164"/>
    </source>
</evidence>
<evidence type="ECO:0000313" key="8">
    <source>
        <dbReference type="EMBL" id="TRB75357.1"/>
    </source>
</evidence>
<reference evidence="9 10" key="1">
    <citation type="journal article" date="2019" name="Vet. Microbiol.">
        <title>Genetic characterization of susceptible and multi-drug resistant Mannheimia haemolytica isolated from high-risk stocker calves prior to and after antimicrobial metaphylaxis.</title>
        <authorList>
            <person name="Snyder E.R."/>
            <person name="Alvarez-Narvaez S."/>
            <person name="Credille B.C."/>
        </authorList>
    </citation>
    <scope>NUCLEOTIDE SEQUENCE [LARGE SCALE GENOMIC DNA]</scope>
    <source>
        <strain evidence="8 9">UGA-R5-128-1</strain>
        <strain evidence="7 10">UGA-R7-163-1</strain>
    </source>
</reference>
<keyword evidence="5" id="KW-0560">Oxidoreductase</keyword>
<protein>
    <submittedName>
        <fullName evidence="8">Nitroreductase</fullName>
    </submittedName>
</protein>
<evidence type="ECO:0000256" key="1">
    <source>
        <dbReference type="ARBA" id="ARBA00001917"/>
    </source>
</evidence>
<dbReference type="GeneID" id="67368433"/>
<dbReference type="KEGG" id="mhay:VK67_04090"/>
<comment type="caution">
    <text evidence="8">The sequence shown here is derived from an EMBL/GenBank/DDBJ whole genome shotgun (WGS) entry which is preliminary data.</text>
</comment>
<dbReference type="SUPFAM" id="SSF55469">
    <property type="entry name" value="FMN-dependent nitroreductase-like"/>
    <property type="match status" value="1"/>
</dbReference>
<organism evidence="8 9">
    <name type="scientific">Mannheimia haemolytica</name>
    <name type="common">Pasteurella haemolytica</name>
    <dbReference type="NCBI Taxonomy" id="75985"/>
    <lineage>
        <taxon>Bacteria</taxon>
        <taxon>Pseudomonadati</taxon>
        <taxon>Pseudomonadota</taxon>
        <taxon>Gammaproteobacteria</taxon>
        <taxon>Pasteurellales</taxon>
        <taxon>Pasteurellaceae</taxon>
        <taxon>Mannheimia</taxon>
    </lineage>
</organism>
<dbReference type="GO" id="GO:0016491">
    <property type="term" value="F:oxidoreductase activity"/>
    <property type="evidence" value="ECO:0007669"/>
    <property type="project" value="UniProtKB-KW"/>
</dbReference>
<dbReference type="PANTHER" id="PTHR43673">
    <property type="entry name" value="NAD(P)H NITROREDUCTASE YDGI-RELATED"/>
    <property type="match status" value="1"/>
</dbReference>
<dbReference type="PANTHER" id="PTHR43673:SF2">
    <property type="entry name" value="NITROREDUCTASE"/>
    <property type="match status" value="1"/>
</dbReference>
<evidence type="ECO:0000256" key="3">
    <source>
        <dbReference type="ARBA" id="ARBA00022630"/>
    </source>
</evidence>
<dbReference type="Proteomes" id="UP000315164">
    <property type="component" value="Unassembled WGS sequence"/>
</dbReference>
<dbReference type="CDD" id="cd02136">
    <property type="entry name" value="PnbA_NfnB-like"/>
    <property type="match status" value="1"/>
</dbReference>
<proteinExistence type="inferred from homology"/>
<dbReference type="InterPro" id="IPR029479">
    <property type="entry name" value="Nitroreductase"/>
</dbReference>
<evidence type="ECO:0000313" key="10">
    <source>
        <dbReference type="Proteomes" id="UP000318394"/>
    </source>
</evidence>
<dbReference type="Proteomes" id="UP000318394">
    <property type="component" value="Unassembled WGS sequence"/>
</dbReference>
<keyword evidence="4" id="KW-0288">FMN</keyword>
<evidence type="ECO:0000256" key="4">
    <source>
        <dbReference type="ARBA" id="ARBA00022643"/>
    </source>
</evidence>
<sequence>MKMLDFETTVKTRQSIRKFLPLPMTETEIKQILADAQNAPSACNTQPWLVHVASGETLARLKARFKKTFEAGINDADFEFNQTKFTGDYEPRWRNQYSHVFTTSYGIPREDKAGRQVVYDDNIVGYGAPHMAFLFMPSIDGHDVNIASDVGMYSQTFLLSLTARGFGGIPQLALAMFAKDVREELGIPEHYKLLHAISFGHPDWDAMQNKHHLGRVPVEESATLHW</sequence>
<accession>A0A547EKL2</accession>
<dbReference type="RefSeq" id="WP_006251827.1">
    <property type="nucleotide sequence ID" value="NZ_CP011098.1"/>
</dbReference>
<evidence type="ECO:0000259" key="6">
    <source>
        <dbReference type="Pfam" id="PF00881"/>
    </source>
</evidence>
<dbReference type="Gene3D" id="3.40.109.10">
    <property type="entry name" value="NADH Oxidase"/>
    <property type="match status" value="1"/>
</dbReference>
<dbReference type="InterPro" id="IPR000415">
    <property type="entry name" value="Nitroreductase-like"/>
</dbReference>
<keyword evidence="3" id="KW-0285">Flavoprotein</keyword>
<dbReference type="EMBL" id="VAJB01000007">
    <property type="protein sequence ID" value="TRB75357.1"/>
    <property type="molecule type" value="Genomic_DNA"/>
</dbReference>
<dbReference type="AlphaFoldDB" id="A0A547EKL2"/>
<dbReference type="KEGG" id="mhaq:WC39_04090"/>
<dbReference type="EMBL" id="VAJI01000006">
    <property type="protein sequence ID" value="TRB38789.1"/>
    <property type="molecule type" value="Genomic_DNA"/>
</dbReference>
<evidence type="ECO:0000313" key="7">
    <source>
        <dbReference type="EMBL" id="TRB38789.1"/>
    </source>
</evidence>
<gene>
    <name evidence="8" type="ORF">FEA53_05100</name>
    <name evidence="7" type="ORF">FEB89_04755</name>
</gene>
<name>A0A547EKL2_MANHA</name>
<evidence type="ECO:0000256" key="5">
    <source>
        <dbReference type="ARBA" id="ARBA00023002"/>
    </source>
</evidence>
<comment type="similarity">
    <text evidence="2">Belongs to the nitroreductase family.</text>
</comment>